<proteinExistence type="predicted"/>
<name>A0AAV2N321_9HYME</name>
<dbReference type="EMBL" id="OZ034824">
    <property type="protein sequence ID" value="CAL1673894.1"/>
    <property type="molecule type" value="Genomic_DNA"/>
</dbReference>
<accession>A0AAV2N321</accession>
<evidence type="ECO:0000313" key="2">
    <source>
        <dbReference type="Proteomes" id="UP001497644"/>
    </source>
</evidence>
<reference evidence="1 2" key="1">
    <citation type="submission" date="2024-04" db="EMBL/GenBank/DDBJ databases">
        <authorList>
            <consortium name="Molecular Ecology Group"/>
        </authorList>
    </citation>
    <scope>NUCLEOTIDE SEQUENCE [LARGE SCALE GENOMIC DNA]</scope>
</reference>
<keyword evidence="2" id="KW-1185">Reference proteome</keyword>
<organism evidence="1 2">
    <name type="scientific">Lasius platythorax</name>
    <dbReference type="NCBI Taxonomy" id="488582"/>
    <lineage>
        <taxon>Eukaryota</taxon>
        <taxon>Metazoa</taxon>
        <taxon>Ecdysozoa</taxon>
        <taxon>Arthropoda</taxon>
        <taxon>Hexapoda</taxon>
        <taxon>Insecta</taxon>
        <taxon>Pterygota</taxon>
        <taxon>Neoptera</taxon>
        <taxon>Endopterygota</taxon>
        <taxon>Hymenoptera</taxon>
        <taxon>Apocrita</taxon>
        <taxon>Aculeata</taxon>
        <taxon>Formicoidea</taxon>
        <taxon>Formicidae</taxon>
        <taxon>Formicinae</taxon>
        <taxon>Lasius</taxon>
        <taxon>Lasius</taxon>
    </lineage>
</organism>
<sequence length="81" mass="8915">MQCPRKYRTSGHVGWPSLRTSRKHYQTAKLIRSDGRTKGPSGKGQETICNGTLEERSTKSLARVHSDGMAGAICSGRNRVI</sequence>
<gene>
    <name evidence="1" type="ORF">LPLAT_LOCUS682</name>
</gene>
<dbReference type="Proteomes" id="UP001497644">
    <property type="component" value="Chromosome 1"/>
</dbReference>
<dbReference type="AlphaFoldDB" id="A0AAV2N321"/>
<protein>
    <submittedName>
        <fullName evidence="1">Uncharacterized protein</fullName>
    </submittedName>
</protein>
<evidence type="ECO:0000313" key="1">
    <source>
        <dbReference type="EMBL" id="CAL1673894.1"/>
    </source>
</evidence>